<sequence>MKLTKLLFLFFLFTGSVAVAHGQNKETPEERKARIEKIETAKIAFITDKINLSGDQAQRFWPVYQEHDRKRNDLRQKSRPYKEQNLNALTDEQIQAGLEARLNIRQRELDLEKEYMDKYLRIISPRQLALFYRAEREFTKLLLERLQTAKK</sequence>
<evidence type="ECO:0000256" key="1">
    <source>
        <dbReference type="SAM" id="SignalP"/>
    </source>
</evidence>
<gene>
    <name evidence="2" type="ORF">FOA19_10805</name>
</gene>
<dbReference type="EMBL" id="VKKY01000002">
    <property type="protein sequence ID" value="KAA3437777.1"/>
    <property type="molecule type" value="Genomic_DNA"/>
</dbReference>
<dbReference type="RefSeq" id="WP_149090841.1">
    <property type="nucleotide sequence ID" value="NZ_VKKY01000002.1"/>
</dbReference>
<feature type="chain" id="PRO_5023062658" description="Sensor of ECF-type sigma factor" evidence="1">
    <location>
        <begin position="21"/>
        <end position="151"/>
    </location>
</feature>
<proteinExistence type="predicted"/>
<feature type="signal peptide" evidence="1">
    <location>
        <begin position="1"/>
        <end position="20"/>
    </location>
</feature>
<dbReference type="Proteomes" id="UP000324133">
    <property type="component" value="Unassembled WGS sequence"/>
</dbReference>
<keyword evidence="3" id="KW-1185">Reference proteome</keyword>
<comment type="caution">
    <text evidence="2">The sequence shown here is derived from an EMBL/GenBank/DDBJ whole genome shotgun (WGS) entry which is preliminary data.</text>
</comment>
<organism evidence="2 3">
    <name type="scientific">Rufibacter hautae</name>
    <dbReference type="NCBI Taxonomy" id="2595005"/>
    <lineage>
        <taxon>Bacteria</taxon>
        <taxon>Pseudomonadati</taxon>
        <taxon>Bacteroidota</taxon>
        <taxon>Cytophagia</taxon>
        <taxon>Cytophagales</taxon>
        <taxon>Hymenobacteraceae</taxon>
        <taxon>Rufibacter</taxon>
    </lineage>
</organism>
<evidence type="ECO:0000313" key="2">
    <source>
        <dbReference type="EMBL" id="KAA3437777.1"/>
    </source>
</evidence>
<dbReference type="AlphaFoldDB" id="A0A5B6TBC3"/>
<reference evidence="2 3" key="1">
    <citation type="submission" date="2019-07" db="EMBL/GenBank/DDBJ databases">
        <title>Rufibacter sp. nov., isolated from lake sediment.</title>
        <authorList>
            <person name="Qu J.-H."/>
        </authorList>
    </citation>
    <scope>NUCLEOTIDE SEQUENCE [LARGE SCALE GENOMIC DNA]</scope>
    <source>
        <strain evidence="2 3">NBS58-1</strain>
    </source>
</reference>
<dbReference type="OrthoDB" id="675330at2"/>
<protein>
    <recommendedName>
        <fullName evidence="4">Sensor of ECF-type sigma factor</fullName>
    </recommendedName>
</protein>
<accession>A0A5B6TBC3</accession>
<name>A0A5B6TBC3_9BACT</name>
<keyword evidence="1" id="KW-0732">Signal</keyword>
<evidence type="ECO:0008006" key="4">
    <source>
        <dbReference type="Google" id="ProtNLM"/>
    </source>
</evidence>
<evidence type="ECO:0000313" key="3">
    <source>
        <dbReference type="Proteomes" id="UP000324133"/>
    </source>
</evidence>